<gene>
    <name evidence="1" type="ORF">CDAR_81931</name>
</gene>
<evidence type="ECO:0000313" key="2">
    <source>
        <dbReference type="Proteomes" id="UP001054837"/>
    </source>
</evidence>
<dbReference type="EMBL" id="BPLQ01012460">
    <property type="protein sequence ID" value="GIY65685.1"/>
    <property type="molecule type" value="Genomic_DNA"/>
</dbReference>
<dbReference type="AlphaFoldDB" id="A0AAV4V820"/>
<name>A0AAV4V820_9ARAC</name>
<sequence>MPHGNSTTNGIPNGAAVSYGVVRWTRVLDLSNGGGYHRTNSPRAEKASAITANEIIITFKKCPGSFEDCSRNDVSLKHSSMSDSIAIEERRFLFAFILGMSQQERGRLPQTMRIQTRQESVPSAFALLSGFFGLRRGHYVRGSANKESA</sequence>
<organism evidence="1 2">
    <name type="scientific">Caerostris darwini</name>
    <dbReference type="NCBI Taxonomy" id="1538125"/>
    <lineage>
        <taxon>Eukaryota</taxon>
        <taxon>Metazoa</taxon>
        <taxon>Ecdysozoa</taxon>
        <taxon>Arthropoda</taxon>
        <taxon>Chelicerata</taxon>
        <taxon>Arachnida</taxon>
        <taxon>Araneae</taxon>
        <taxon>Araneomorphae</taxon>
        <taxon>Entelegynae</taxon>
        <taxon>Araneoidea</taxon>
        <taxon>Araneidae</taxon>
        <taxon>Caerostris</taxon>
    </lineage>
</organism>
<accession>A0AAV4V820</accession>
<keyword evidence="2" id="KW-1185">Reference proteome</keyword>
<evidence type="ECO:0000313" key="1">
    <source>
        <dbReference type="EMBL" id="GIY65685.1"/>
    </source>
</evidence>
<proteinExistence type="predicted"/>
<dbReference type="Proteomes" id="UP001054837">
    <property type="component" value="Unassembled WGS sequence"/>
</dbReference>
<comment type="caution">
    <text evidence="1">The sequence shown here is derived from an EMBL/GenBank/DDBJ whole genome shotgun (WGS) entry which is preliminary data.</text>
</comment>
<protein>
    <submittedName>
        <fullName evidence="1">Uncharacterized protein</fullName>
    </submittedName>
</protein>
<reference evidence="1 2" key="1">
    <citation type="submission" date="2021-06" db="EMBL/GenBank/DDBJ databases">
        <title>Caerostris darwini draft genome.</title>
        <authorList>
            <person name="Kono N."/>
            <person name="Arakawa K."/>
        </authorList>
    </citation>
    <scope>NUCLEOTIDE SEQUENCE [LARGE SCALE GENOMIC DNA]</scope>
</reference>